<proteinExistence type="predicted"/>
<feature type="compositionally biased region" description="Polar residues" evidence="4">
    <location>
        <begin position="13"/>
        <end position="24"/>
    </location>
</feature>
<reference evidence="5 6" key="1">
    <citation type="submission" date="2018-06" db="EMBL/GenBank/DDBJ databases">
        <title>The Genome of Cuscuta australis (Dodder) Provides Insight into the Evolution of Plant Parasitism.</title>
        <authorList>
            <person name="Liu H."/>
        </authorList>
    </citation>
    <scope>NUCLEOTIDE SEQUENCE [LARGE SCALE GENOMIC DNA]</scope>
    <source>
        <strain evidence="6">cv. Yunnan</strain>
        <tissue evidence="5">Vines</tissue>
    </source>
</reference>
<accession>A0A328CZK0</accession>
<keyword evidence="2" id="KW-0805">Transcription regulation</keyword>
<sequence>MAMVDQEEKHTQKCTNNSGGNSSRSCKKMKPKKIPQRGLGVAQLEKIRLEEQQRKEASSLLSFRPQPLPQITTLPPSPPQPPVIIDLKGMPRGAEAWVPKPYSDGSKALAVQGKNHNWSKLCDNGGDHHQHGKRVPQNLNMVNELNTRNSSQQCVLQRSQHCQHLSSSSMVKVSAGISSSAASSELNFQTEPPSNQNYCVKNYTPRWLEEEVKMAGIKRQCPFSSEYPISLASFTCKYPPSPGYTPPISKTYESSDILTRKGPSNSDSLSAPIPRRLCRENEGFDGDFLTLAPPMASSPHLHQGGGEELIGRLVTSGSDQPLIHGFCPLTELQVGQEATPNECKGEVSGGVDLNLRL</sequence>
<protein>
    <submittedName>
        <fullName evidence="5">Uncharacterized protein</fullName>
    </submittedName>
</protein>
<name>A0A328CZK0_9ASTE</name>
<feature type="compositionally biased region" description="Basic and acidic residues" evidence="4">
    <location>
        <begin position="1"/>
        <end position="11"/>
    </location>
</feature>
<feature type="region of interest" description="Disordered" evidence="4">
    <location>
        <begin position="1"/>
        <end position="80"/>
    </location>
</feature>
<dbReference type="PANTHER" id="PTHR33388:SF1">
    <property type="entry name" value="PROTEIN SPEAR2"/>
    <property type="match status" value="1"/>
</dbReference>
<feature type="compositionally biased region" description="Basic and acidic residues" evidence="4">
    <location>
        <begin position="45"/>
        <end position="57"/>
    </location>
</feature>
<evidence type="ECO:0000256" key="1">
    <source>
        <dbReference type="ARBA" id="ARBA00022491"/>
    </source>
</evidence>
<evidence type="ECO:0000313" key="6">
    <source>
        <dbReference type="Proteomes" id="UP000249390"/>
    </source>
</evidence>
<organism evidence="5 6">
    <name type="scientific">Cuscuta australis</name>
    <dbReference type="NCBI Taxonomy" id="267555"/>
    <lineage>
        <taxon>Eukaryota</taxon>
        <taxon>Viridiplantae</taxon>
        <taxon>Streptophyta</taxon>
        <taxon>Embryophyta</taxon>
        <taxon>Tracheophyta</taxon>
        <taxon>Spermatophyta</taxon>
        <taxon>Magnoliopsida</taxon>
        <taxon>eudicotyledons</taxon>
        <taxon>Gunneridae</taxon>
        <taxon>Pentapetalae</taxon>
        <taxon>asterids</taxon>
        <taxon>lamiids</taxon>
        <taxon>Solanales</taxon>
        <taxon>Convolvulaceae</taxon>
        <taxon>Cuscuteae</taxon>
        <taxon>Cuscuta</taxon>
        <taxon>Cuscuta subgen. Grammica</taxon>
        <taxon>Cuscuta sect. Cleistogrammica</taxon>
    </lineage>
</organism>
<evidence type="ECO:0000256" key="2">
    <source>
        <dbReference type="ARBA" id="ARBA00023015"/>
    </source>
</evidence>
<keyword evidence="3" id="KW-0804">Transcription</keyword>
<dbReference type="InterPro" id="IPR040356">
    <property type="entry name" value="SPEAR"/>
</dbReference>
<dbReference type="EMBL" id="NQVE01000215">
    <property type="protein sequence ID" value="RAL38120.1"/>
    <property type="molecule type" value="Genomic_DNA"/>
</dbReference>
<dbReference type="GO" id="GO:0003700">
    <property type="term" value="F:DNA-binding transcription factor activity"/>
    <property type="evidence" value="ECO:0007669"/>
    <property type="project" value="InterPro"/>
</dbReference>
<keyword evidence="1" id="KW-0678">Repressor</keyword>
<dbReference type="AlphaFoldDB" id="A0A328CZK0"/>
<dbReference type="PANTHER" id="PTHR33388">
    <property type="entry name" value="OS01G0212500 PROTEIN"/>
    <property type="match status" value="1"/>
</dbReference>
<evidence type="ECO:0000313" key="5">
    <source>
        <dbReference type="EMBL" id="RAL38120.1"/>
    </source>
</evidence>
<gene>
    <name evidence="5" type="ORF">DM860_000814</name>
</gene>
<evidence type="ECO:0000256" key="4">
    <source>
        <dbReference type="SAM" id="MobiDB-lite"/>
    </source>
</evidence>
<dbReference type="Proteomes" id="UP000249390">
    <property type="component" value="Unassembled WGS sequence"/>
</dbReference>
<evidence type="ECO:0000256" key="3">
    <source>
        <dbReference type="ARBA" id="ARBA00023163"/>
    </source>
</evidence>
<comment type="caution">
    <text evidence="5">The sequence shown here is derived from an EMBL/GenBank/DDBJ whole genome shotgun (WGS) entry which is preliminary data.</text>
</comment>
<feature type="compositionally biased region" description="Basic residues" evidence="4">
    <location>
        <begin position="25"/>
        <end position="35"/>
    </location>
</feature>
<keyword evidence="6" id="KW-1185">Reference proteome</keyword>